<dbReference type="InterPro" id="IPR027417">
    <property type="entry name" value="P-loop_NTPase"/>
</dbReference>
<evidence type="ECO:0000256" key="2">
    <source>
        <dbReference type="ARBA" id="ARBA00022821"/>
    </source>
</evidence>
<organism evidence="5 6">
    <name type="scientific">Canavalia gladiata</name>
    <name type="common">Sword bean</name>
    <name type="synonym">Dolichos gladiatus</name>
    <dbReference type="NCBI Taxonomy" id="3824"/>
    <lineage>
        <taxon>Eukaryota</taxon>
        <taxon>Viridiplantae</taxon>
        <taxon>Streptophyta</taxon>
        <taxon>Embryophyta</taxon>
        <taxon>Tracheophyta</taxon>
        <taxon>Spermatophyta</taxon>
        <taxon>Magnoliopsida</taxon>
        <taxon>eudicotyledons</taxon>
        <taxon>Gunneridae</taxon>
        <taxon>Pentapetalae</taxon>
        <taxon>rosids</taxon>
        <taxon>fabids</taxon>
        <taxon>Fabales</taxon>
        <taxon>Fabaceae</taxon>
        <taxon>Papilionoideae</taxon>
        <taxon>50 kb inversion clade</taxon>
        <taxon>NPAAA clade</taxon>
        <taxon>indigoferoid/millettioid clade</taxon>
        <taxon>Phaseoleae</taxon>
        <taxon>Canavalia</taxon>
    </lineage>
</organism>
<dbReference type="SUPFAM" id="SSF52058">
    <property type="entry name" value="L domain-like"/>
    <property type="match status" value="1"/>
</dbReference>
<gene>
    <name evidence="5" type="ORF">VNO77_22635</name>
</gene>
<feature type="domain" description="Disease resistance R13L4/SHOC-2-like LRR" evidence="4">
    <location>
        <begin position="239"/>
        <end position="348"/>
    </location>
</feature>
<feature type="domain" description="NB-ARC" evidence="3">
    <location>
        <begin position="101"/>
        <end position="174"/>
    </location>
</feature>
<dbReference type="GO" id="GO:0006952">
    <property type="term" value="P:defense response"/>
    <property type="evidence" value="ECO:0007669"/>
    <property type="project" value="UniProtKB-KW"/>
</dbReference>
<keyword evidence="1" id="KW-0677">Repeat</keyword>
<keyword evidence="6" id="KW-1185">Reference proteome</keyword>
<keyword evidence="2" id="KW-0611">Plant defense</keyword>
<dbReference type="SUPFAM" id="SSF52540">
    <property type="entry name" value="P-loop containing nucleoside triphosphate hydrolases"/>
    <property type="match status" value="1"/>
</dbReference>
<evidence type="ECO:0000259" key="3">
    <source>
        <dbReference type="Pfam" id="PF00931"/>
    </source>
</evidence>
<name>A0AAN9L4D7_CANGL</name>
<dbReference type="Proteomes" id="UP001367508">
    <property type="component" value="Unassembled WGS sequence"/>
</dbReference>
<accession>A0AAN9L4D7</accession>
<dbReference type="Pfam" id="PF23598">
    <property type="entry name" value="LRR_14"/>
    <property type="match status" value="1"/>
</dbReference>
<evidence type="ECO:0000259" key="4">
    <source>
        <dbReference type="Pfam" id="PF23598"/>
    </source>
</evidence>
<dbReference type="PANTHER" id="PTHR36766:SF51">
    <property type="entry name" value="DISEASE RESISTANCE RPP13-LIKE PROTEIN 1"/>
    <property type="match status" value="1"/>
</dbReference>
<dbReference type="Gene3D" id="3.80.10.10">
    <property type="entry name" value="Ribonuclease Inhibitor"/>
    <property type="match status" value="1"/>
</dbReference>
<reference evidence="5 6" key="1">
    <citation type="submission" date="2024-01" db="EMBL/GenBank/DDBJ databases">
        <title>The genomes of 5 underutilized Papilionoideae crops provide insights into root nodulation and disease resistanc.</title>
        <authorList>
            <person name="Jiang F."/>
        </authorList>
    </citation>
    <scope>NUCLEOTIDE SEQUENCE [LARGE SCALE GENOMIC DNA]</scope>
    <source>
        <strain evidence="5">LVBAO_FW01</strain>
        <tissue evidence="5">Leaves</tissue>
    </source>
</reference>
<dbReference type="PANTHER" id="PTHR36766">
    <property type="entry name" value="PLANT BROAD-SPECTRUM MILDEW RESISTANCE PROTEIN RPW8"/>
    <property type="match status" value="1"/>
</dbReference>
<evidence type="ECO:0000313" key="5">
    <source>
        <dbReference type="EMBL" id="KAK7328526.1"/>
    </source>
</evidence>
<dbReference type="InterPro" id="IPR032675">
    <property type="entry name" value="LRR_dom_sf"/>
</dbReference>
<dbReference type="InterPro" id="IPR055414">
    <property type="entry name" value="LRR_R13L4/SHOC2-like"/>
</dbReference>
<proteinExistence type="predicted"/>
<protein>
    <submittedName>
        <fullName evidence="5">Uncharacterized protein</fullName>
    </submittedName>
</protein>
<evidence type="ECO:0000256" key="1">
    <source>
        <dbReference type="ARBA" id="ARBA00022737"/>
    </source>
</evidence>
<dbReference type="AlphaFoldDB" id="A0AAN9L4D7"/>
<sequence length="385" mass="44274">MAVKMWLHDLRDAVYVADDLLDQVSTEAATHKEVSNFFPLFLNLRDRKVVCEIKDITIRLEYIVKQKDFLGLKEIPSEDFSWRIPSTSLLERSESDIYGRDQDKEKIKKLLLDDNSEDNVSVIPIWGMGGVGKTTLAQWLYNDENLMGNFDLKAWKLRISVKSFEMHDLIHDLVISVAGDFSFRAEELGKADNIKIQTSHLSYERLSHPIKNNFDAIAKLNSLRTFLPMNFSVPSFGFENAALTILSKLVHLRVLSFCNFKELDVLPDSIGQLIHLRYLDFSRAGLTMLPIGMQNLVNLRHLDIRKTHLNEMPQGMSKLRHLQILSYFVVGEHEENGIKELGELSNIHESLWLRNLENVTNSGEAEEARIKDKTHQCFSLRMVFG</sequence>
<dbReference type="Pfam" id="PF00931">
    <property type="entry name" value="NB-ARC"/>
    <property type="match status" value="1"/>
</dbReference>
<dbReference type="GO" id="GO:0043531">
    <property type="term" value="F:ADP binding"/>
    <property type="evidence" value="ECO:0007669"/>
    <property type="project" value="InterPro"/>
</dbReference>
<dbReference type="Gene3D" id="3.40.50.300">
    <property type="entry name" value="P-loop containing nucleotide triphosphate hydrolases"/>
    <property type="match status" value="1"/>
</dbReference>
<comment type="caution">
    <text evidence="5">The sequence shown here is derived from an EMBL/GenBank/DDBJ whole genome shotgun (WGS) entry which is preliminary data.</text>
</comment>
<evidence type="ECO:0000313" key="6">
    <source>
        <dbReference type="Proteomes" id="UP001367508"/>
    </source>
</evidence>
<dbReference type="EMBL" id="JAYMYQ010000005">
    <property type="protein sequence ID" value="KAK7328526.1"/>
    <property type="molecule type" value="Genomic_DNA"/>
</dbReference>
<dbReference type="InterPro" id="IPR002182">
    <property type="entry name" value="NB-ARC"/>
</dbReference>